<protein>
    <recommendedName>
        <fullName evidence="3">DUF982 domain-containing protein</fullName>
    </recommendedName>
</protein>
<evidence type="ECO:0000313" key="1">
    <source>
        <dbReference type="EMBL" id="CDZ31771.1"/>
    </source>
</evidence>
<gene>
    <name evidence="1" type="ORF">NGAL_HAMBI1145_05350</name>
</gene>
<dbReference type="AlphaFoldDB" id="A0A0T7FA02"/>
<accession>A0A0T7FA02</accession>
<evidence type="ECO:0008006" key="3">
    <source>
        <dbReference type="Google" id="ProtNLM"/>
    </source>
</evidence>
<reference evidence="1 2" key="1">
    <citation type="submission" date="2014-08" db="EMBL/GenBank/DDBJ databases">
        <authorList>
            <person name="Chen Y.-H."/>
        </authorList>
    </citation>
    <scope>NUCLEOTIDE SEQUENCE [LARGE SCALE GENOMIC DNA]</scope>
</reference>
<dbReference type="Pfam" id="PF06169">
    <property type="entry name" value="DUF982"/>
    <property type="match status" value="1"/>
</dbReference>
<proteinExistence type="predicted"/>
<dbReference type="Gene3D" id="6.10.250.730">
    <property type="match status" value="1"/>
</dbReference>
<dbReference type="RefSeq" id="WP_046664800.1">
    <property type="nucleotide sequence ID" value="NZ_CCRH01000001.1"/>
</dbReference>
<name>A0A0T7FA02_NEOGA</name>
<dbReference type="Proteomes" id="UP000046176">
    <property type="component" value="Unassembled WGS sequence"/>
</dbReference>
<dbReference type="EMBL" id="CCRH01000001">
    <property type="protein sequence ID" value="CDZ31771.1"/>
    <property type="molecule type" value="Genomic_DNA"/>
</dbReference>
<sequence length="88" mass="9752">MPWKRVPAYIAGVQWGTPVAVRIGYGSPKMIENAADGLEFLERRWPPERDKQYQAAKQACEGALFHSRSSSVAREAFIAAAIEAYVLA</sequence>
<organism evidence="1 2">
    <name type="scientific">Neorhizobium galegae bv. officinalis</name>
    <dbReference type="NCBI Taxonomy" id="323656"/>
    <lineage>
        <taxon>Bacteria</taxon>
        <taxon>Pseudomonadati</taxon>
        <taxon>Pseudomonadota</taxon>
        <taxon>Alphaproteobacteria</taxon>
        <taxon>Hyphomicrobiales</taxon>
        <taxon>Rhizobiaceae</taxon>
        <taxon>Rhizobium/Agrobacterium group</taxon>
        <taxon>Neorhizobium</taxon>
    </lineage>
</organism>
<dbReference type="InterPro" id="IPR010385">
    <property type="entry name" value="DUF982"/>
</dbReference>
<evidence type="ECO:0000313" key="2">
    <source>
        <dbReference type="Proteomes" id="UP000046176"/>
    </source>
</evidence>